<keyword evidence="7" id="KW-0503">Monooxygenase</keyword>
<dbReference type="PRINTS" id="PR00092">
    <property type="entry name" value="TYROSINASE"/>
</dbReference>
<accession>A0A7C8I2F1</accession>
<evidence type="ECO:0000256" key="1">
    <source>
        <dbReference type="ARBA" id="ARBA00001973"/>
    </source>
</evidence>
<dbReference type="InterPro" id="IPR041640">
    <property type="entry name" value="Tyrosinase_C"/>
</dbReference>
<dbReference type="SUPFAM" id="SSF48056">
    <property type="entry name" value="Di-copper centre-containing domain"/>
    <property type="match status" value="1"/>
</dbReference>
<proteinExistence type="inferred from homology"/>
<gene>
    <name evidence="14" type="ORF">BDV95DRAFT_499227</name>
</gene>
<feature type="compositionally biased region" description="Pro residues" evidence="11">
    <location>
        <begin position="671"/>
        <end position="681"/>
    </location>
</feature>
<keyword evidence="12" id="KW-0732">Signal</keyword>
<organism evidence="14 15">
    <name type="scientific">Massariosphaeria phaeospora</name>
    <dbReference type="NCBI Taxonomy" id="100035"/>
    <lineage>
        <taxon>Eukaryota</taxon>
        <taxon>Fungi</taxon>
        <taxon>Dikarya</taxon>
        <taxon>Ascomycota</taxon>
        <taxon>Pezizomycotina</taxon>
        <taxon>Dothideomycetes</taxon>
        <taxon>Pleosporomycetidae</taxon>
        <taxon>Pleosporales</taxon>
        <taxon>Pleosporales incertae sedis</taxon>
        <taxon>Massariosphaeria</taxon>
    </lineage>
</organism>
<protein>
    <recommendedName>
        <fullName evidence="3">tyrosinase</fullName>
        <ecNumber evidence="3">1.14.18.1</ecNumber>
    </recommendedName>
</protein>
<dbReference type="Gene3D" id="1.10.1280.10">
    <property type="entry name" value="Di-copper center containing domain from catechol oxidase"/>
    <property type="match status" value="1"/>
</dbReference>
<evidence type="ECO:0000256" key="11">
    <source>
        <dbReference type="SAM" id="MobiDB-lite"/>
    </source>
</evidence>
<feature type="chain" id="PRO_5028913109" description="tyrosinase" evidence="12">
    <location>
        <begin position="27"/>
        <end position="725"/>
    </location>
</feature>
<evidence type="ECO:0000259" key="13">
    <source>
        <dbReference type="PROSITE" id="PS00498"/>
    </source>
</evidence>
<evidence type="ECO:0000256" key="9">
    <source>
        <dbReference type="ARBA" id="ARBA00048233"/>
    </source>
</evidence>
<dbReference type="PANTHER" id="PTHR11474:SF76">
    <property type="entry name" value="SHKT DOMAIN-CONTAINING PROTEIN"/>
    <property type="match status" value="1"/>
</dbReference>
<feature type="signal peptide" evidence="12">
    <location>
        <begin position="1"/>
        <end position="26"/>
    </location>
</feature>
<evidence type="ECO:0000256" key="5">
    <source>
        <dbReference type="ARBA" id="ARBA00023002"/>
    </source>
</evidence>
<dbReference type="InterPro" id="IPR002227">
    <property type="entry name" value="Tyrosinase_Cu-bd"/>
</dbReference>
<reference evidence="14 15" key="1">
    <citation type="submission" date="2020-01" db="EMBL/GenBank/DDBJ databases">
        <authorList>
            <consortium name="DOE Joint Genome Institute"/>
            <person name="Haridas S."/>
            <person name="Albert R."/>
            <person name="Binder M."/>
            <person name="Bloem J."/>
            <person name="Labutti K."/>
            <person name="Salamov A."/>
            <person name="Andreopoulos B."/>
            <person name="Baker S.E."/>
            <person name="Barry K."/>
            <person name="Bills G."/>
            <person name="Bluhm B.H."/>
            <person name="Cannon C."/>
            <person name="Castanera R."/>
            <person name="Culley D.E."/>
            <person name="Daum C."/>
            <person name="Ezra D."/>
            <person name="Gonzalez J.B."/>
            <person name="Henrissat B."/>
            <person name="Kuo A."/>
            <person name="Liang C."/>
            <person name="Lipzen A."/>
            <person name="Lutzoni F."/>
            <person name="Magnuson J."/>
            <person name="Mondo S."/>
            <person name="Nolan M."/>
            <person name="Ohm R."/>
            <person name="Pangilinan J."/>
            <person name="Park H.-J.H."/>
            <person name="Ramirez L."/>
            <person name="Alfaro M."/>
            <person name="Sun H."/>
            <person name="Tritt A."/>
            <person name="Yoshinaga Y."/>
            <person name="Zwiers L.-H.L."/>
            <person name="Turgeon B.G."/>
            <person name="Goodwin S.B."/>
            <person name="Spatafora J.W."/>
            <person name="Crous P.W."/>
            <person name="Grigoriev I.V."/>
        </authorList>
    </citation>
    <scope>NUCLEOTIDE SEQUENCE [LARGE SCALE GENOMIC DNA]</scope>
    <source>
        <strain evidence="14 15">CBS 611.86</strain>
    </source>
</reference>
<dbReference type="GO" id="GO:0046872">
    <property type="term" value="F:metal ion binding"/>
    <property type="evidence" value="ECO:0007669"/>
    <property type="project" value="UniProtKB-KW"/>
</dbReference>
<comment type="caution">
    <text evidence="14">The sequence shown here is derived from an EMBL/GenBank/DDBJ whole genome shotgun (WGS) entry which is preliminary data.</text>
</comment>
<keyword evidence="4" id="KW-0479">Metal-binding</keyword>
<dbReference type="PANTHER" id="PTHR11474">
    <property type="entry name" value="TYROSINASE FAMILY MEMBER"/>
    <property type="match status" value="1"/>
</dbReference>
<keyword evidence="6" id="KW-0186">Copper</keyword>
<evidence type="ECO:0000256" key="2">
    <source>
        <dbReference type="ARBA" id="ARBA00009928"/>
    </source>
</evidence>
<dbReference type="Pfam" id="PF00264">
    <property type="entry name" value="Tyrosinase"/>
    <property type="match status" value="1"/>
</dbReference>
<name>A0A7C8I2F1_9PLEO</name>
<dbReference type="Pfam" id="PF18132">
    <property type="entry name" value="Tyrosinase_C"/>
    <property type="match status" value="1"/>
</dbReference>
<keyword evidence="5" id="KW-0560">Oxidoreductase</keyword>
<dbReference type="AlphaFoldDB" id="A0A7C8I2F1"/>
<comment type="catalytic activity">
    <reaction evidence="10">
        <text>L-tyrosine + O2 = L-dopaquinone + H2O</text>
        <dbReference type="Rhea" id="RHEA:18117"/>
        <dbReference type="ChEBI" id="CHEBI:15377"/>
        <dbReference type="ChEBI" id="CHEBI:15379"/>
        <dbReference type="ChEBI" id="CHEBI:57924"/>
        <dbReference type="ChEBI" id="CHEBI:58315"/>
        <dbReference type="EC" id="1.14.18.1"/>
    </reaction>
</comment>
<feature type="domain" description="Tyrosinase copper-binding" evidence="13">
    <location>
        <begin position="339"/>
        <end position="350"/>
    </location>
</feature>
<evidence type="ECO:0000256" key="4">
    <source>
        <dbReference type="ARBA" id="ARBA00022723"/>
    </source>
</evidence>
<feature type="region of interest" description="Disordered" evidence="11">
    <location>
        <begin position="671"/>
        <end position="701"/>
    </location>
</feature>
<comment type="similarity">
    <text evidence="2">Belongs to the tyrosinase family.</text>
</comment>
<evidence type="ECO:0000256" key="8">
    <source>
        <dbReference type="ARBA" id="ARBA00023101"/>
    </source>
</evidence>
<feature type="compositionally biased region" description="Polar residues" evidence="11">
    <location>
        <begin position="493"/>
        <end position="512"/>
    </location>
</feature>
<dbReference type="InterPro" id="IPR050316">
    <property type="entry name" value="Tyrosinase/Hemocyanin"/>
</dbReference>
<evidence type="ECO:0000256" key="6">
    <source>
        <dbReference type="ARBA" id="ARBA00023008"/>
    </source>
</evidence>
<evidence type="ECO:0000256" key="12">
    <source>
        <dbReference type="SAM" id="SignalP"/>
    </source>
</evidence>
<sequence length="725" mass="79602">MAAFSKPRGAMAMLFALLVLIQVTVAFQHGAQHSHRSPKAMEEHYEETVQHLQERQSGFLEITGIRSGGVQPRLEIRELKKNADQWNLYLLGMEKFQGKPHSDRLSYYQVAGVHGRPYVTWNNFSPMVNRAGFCTHASTLFASWHRPYLAVYEQALYVAVTEVVNSFPKNQRQRWRNAAANLRMPYWDWAAAPPNGESNMPTLMRDQRVTVTKPSGQVSIANPLYSYTFGSSLPAEMQGGPWNSHPTTLRRPIGNPTRSNNNEVNARMSSIRISLRDRLFGIFASKQSFGFVSSSQIGVRTQQNGGNFDSFESVHDAIHVTVGGETLGHMYYLDHSAFDPAFWLHHTNIDRLLAMHQKLTPNTYIANGNINRPMAQWKQGEAKNANSPLKPFTKNSRGDFFTSNDVRETAALGYSYPETRDNPDVRTMESRVARLYGPSSGGRKRAVSDGQYEGREFKKGDHYTVMSIQANKYAIDGSYAVHCFVGKPGAGNSTSNSTAPFPAPGNSTTPTGDYTEDPNYVGMYAILGGSMAGGSNSSQPIITEGSIPLTTCLQGKEATGELKSLHPDDVSPYLKENLHYKIIGPGGVELDTSTLPDLHIYVKSCPITPSAGGLPELGDFTVLPEVTEDKPAGAPYEYVPTPLGYVTPGPGKDEPEPAPYPFFGPVPGVPSSPSGVSPPYPSGTMSFGGLPLPEAPEQEEGYCVSKQTIKYVDQDGNFLYEETTG</sequence>
<feature type="region of interest" description="Disordered" evidence="11">
    <location>
        <begin position="493"/>
        <end position="515"/>
    </location>
</feature>
<dbReference type="EMBL" id="JAADJZ010000017">
    <property type="protein sequence ID" value="KAF2869068.1"/>
    <property type="molecule type" value="Genomic_DNA"/>
</dbReference>
<evidence type="ECO:0000313" key="14">
    <source>
        <dbReference type="EMBL" id="KAF2869068.1"/>
    </source>
</evidence>
<dbReference type="OrthoDB" id="6132182at2759"/>
<dbReference type="GO" id="GO:0042438">
    <property type="term" value="P:melanin biosynthetic process"/>
    <property type="evidence" value="ECO:0007669"/>
    <property type="project" value="UniProtKB-KW"/>
</dbReference>
<dbReference type="InterPro" id="IPR008922">
    <property type="entry name" value="Di-copper_centre_dom_sf"/>
</dbReference>
<evidence type="ECO:0000256" key="10">
    <source>
        <dbReference type="ARBA" id="ARBA00048881"/>
    </source>
</evidence>
<keyword evidence="8" id="KW-0470">Melanin biosynthesis</keyword>
<evidence type="ECO:0000256" key="3">
    <source>
        <dbReference type="ARBA" id="ARBA00011906"/>
    </source>
</evidence>
<dbReference type="EC" id="1.14.18.1" evidence="3"/>
<evidence type="ECO:0000313" key="15">
    <source>
        <dbReference type="Proteomes" id="UP000481861"/>
    </source>
</evidence>
<keyword evidence="15" id="KW-1185">Reference proteome</keyword>
<comment type="catalytic activity">
    <reaction evidence="9">
        <text>2 L-dopa + O2 = 2 L-dopaquinone + 2 H2O</text>
        <dbReference type="Rhea" id="RHEA:34287"/>
        <dbReference type="ChEBI" id="CHEBI:15377"/>
        <dbReference type="ChEBI" id="CHEBI:15379"/>
        <dbReference type="ChEBI" id="CHEBI:57504"/>
        <dbReference type="ChEBI" id="CHEBI:57924"/>
        <dbReference type="EC" id="1.14.18.1"/>
    </reaction>
</comment>
<dbReference type="Proteomes" id="UP000481861">
    <property type="component" value="Unassembled WGS sequence"/>
</dbReference>
<comment type="cofactor">
    <cofactor evidence="1">
        <name>Cu(2+)</name>
        <dbReference type="ChEBI" id="CHEBI:29036"/>
    </cofactor>
</comment>
<dbReference type="PROSITE" id="PS00498">
    <property type="entry name" value="TYROSINASE_2"/>
    <property type="match status" value="1"/>
</dbReference>
<dbReference type="GO" id="GO:0004503">
    <property type="term" value="F:tyrosinase activity"/>
    <property type="evidence" value="ECO:0007669"/>
    <property type="project" value="UniProtKB-EC"/>
</dbReference>
<evidence type="ECO:0000256" key="7">
    <source>
        <dbReference type="ARBA" id="ARBA00023033"/>
    </source>
</evidence>